<dbReference type="InterPro" id="IPR036390">
    <property type="entry name" value="WH_DNA-bd_sf"/>
</dbReference>
<gene>
    <name evidence="2" type="ORF">CEXT_183641</name>
</gene>
<dbReference type="EMBL" id="BPLR01004548">
    <property type="protein sequence ID" value="GIX95656.1"/>
    <property type="molecule type" value="Genomic_DNA"/>
</dbReference>
<dbReference type="SUPFAM" id="SSF46785">
    <property type="entry name" value="Winged helix' DNA-binding domain"/>
    <property type="match status" value="1"/>
</dbReference>
<dbReference type="GO" id="GO:0000976">
    <property type="term" value="F:transcription cis-regulatory region binding"/>
    <property type="evidence" value="ECO:0007669"/>
    <property type="project" value="InterPro"/>
</dbReference>
<dbReference type="AlphaFoldDB" id="A0AAV4PEV4"/>
<name>A0AAV4PEV4_CAEEX</name>
<dbReference type="InterPro" id="IPR036388">
    <property type="entry name" value="WH-like_DNA-bd_sf"/>
</dbReference>
<evidence type="ECO:0000313" key="2">
    <source>
        <dbReference type="EMBL" id="GIX95656.1"/>
    </source>
</evidence>
<sequence length="82" mass="9364">MKDIEKILLINFLVQALDSGKYGDSLVWLRCLPGVFCLKMNNHGNSKKWTPSDAAVYTDWDKVKGRFPENPQKILRGIKAEI</sequence>
<organism evidence="2 3">
    <name type="scientific">Caerostris extrusa</name>
    <name type="common">Bark spider</name>
    <name type="synonym">Caerostris bankana</name>
    <dbReference type="NCBI Taxonomy" id="172846"/>
    <lineage>
        <taxon>Eukaryota</taxon>
        <taxon>Metazoa</taxon>
        <taxon>Ecdysozoa</taxon>
        <taxon>Arthropoda</taxon>
        <taxon>Chelicerata</taxon>
        <taxon>Arachnida</taxon>
        <taxon>Araneae</taxon>
        <taxon>Araneomorphae</taxon>
        <taxon>Entelegynae</taxon>
        <taxon>Araneoidea</taxon>
        <taxon>Araneidae</taxon>
        <taxon>Caerostris</taxon>
    </lineage>
</organism>
<evidence type="ECO:0000313" key="3">
    <source>
        <dbReference type="Proteomes" id="UP001054945"/>
    </source>
</evidence>
<comment type="caution">
    <text evidence="2">The sequence shown here is derived from an EMBL/GenBank/DDBJ whole genome shotgun (WGS) entry which is preliminary data.</text>
</comment>
<feature type="domain" description="IRF tryptophan pentad repeat" evidence="1">
    <location>
        <begin position="6"/>
        <end position="82"/>
    </location>
</feature>
<keyword evidence="3" id="KW-1185">Reference proteome</keyword>
<dbReference type="InterPro" id="IPR001346">
    <property type="entry name" value="Interferon_reg_fact_DNA-bd_dom"/>
</dbReference>
<dbReference type="PROSITE" id="PS51507">
    <property type="entry name" value="IRF_2"/>
    <property type="match status" value="1"/>
</dbReference>
<protein>
    <recommendedName>
        <fullName evidence="1">IRF tryptophan pentad repeat domain-containing protein</fullName>
    </recommendedName>
</protein>
<evidence type="ECO:0000259" key="1">
    <source>
        <dbReference type="PROSITE" id="PS51507"/>
    </source>
</evidence>
<dbReference type="Gene3D" id="1.10.10.10">
    <property type="entry name" value="Winged helix-like DNA-binding domain superfamily/Winged helix DNA-binding domain"/>
    <property type="match status" value="1"/>
</dbReference>
<accession>A0AAV4PEV4</accession>
<reference evidence="2 3" key="1">
    <citation type="submission" date="2021-06" db="EMBL/GenBank/DDBJ databases">
        <title>Caerostris extrusa draft genome.</title>
        <authorList>
            <person name="Kono N."/>
            <person name="Arakawa K."/>
        </authorList>
    </citation>
    <scope>NUCLEOTIDE SEQUENCE [LARGE SCALE GENOMIC DNA]</scope>
</reference>
<dbReference type="Proteomes" id="UP001054945">
    <property type="component" value="Unassembled WGS sequence"/>
</dbReference>
<proteinExistence type="predicted"/>